<evidence type="ECO:0000256" key="7">
    <source>
        <dbReference type="SAM" id="Phobius"/>
    </source>
</evidence>
<feature type="transmembrane region" description="Helical" evidence="7">
    <location>
        <begin position="21"/>
        <end position="42"/>
    </location>
</feature>
<reference evidence="10" key="1">
    <citation type="submission" date="2024-07" db="EMBL/GenBank/DDBJ databases">
        <authorList>
            <person name="Kim Y.J."/>
            <person name="Jeong J.Y."/>
        </authorList>
    </citation>
    <scope>NUCLEOTIDE SEQUENCE</scope>
    <source>
        <strain evidence="10">GIHE-MW2</strain>
    </source>
</reference>
<dbReference type="EMBL" id="CP159837">
    <property type="protein sequence ID" value="XCM35743.1"/>
    <property type="molecule type" value="Genomic_DNA"/>
</dbReference>
<dbReference type="PANTHER" id="PTHR30572:SF4">
    <property type="entry name" value="ABC TRANSPORTER PERMEASE YTRF"/>
    <property type="match status" value="1"/>
</dbReference>
<dbReference type="AlphaFoldDB" id="A0AAU8JCB8"/>
<evidence type="ECO:0000256" key="4">
    <source>
        <dbReference type="ARBA" id="ARBA00022989"/>
    </source>
</evidence>
<dbReference type="PANTHER" id="PTHR30572">
    <property type="entry name" value="MEMBRANE COMPONENT OF TRANSPORTER-RELATED"/>
    <property type="match status" value="1"/>
</dbReference>
<sequence>MNLVETIEMAAKTLMLNKLRSGLTMLGIIIGNASVIATIGIGEGAQQFVSQQVQGLGNNLLFVEPGSPKARNRPVVIPQTLVLEDAEAIASQVPSVKQVAPQINGSQRVTYRSENFSARLVGTTPEFLTVRNFDIAQGRFFNHLDLQRYQAVAVLGSDVAKILFNEQNSLGQSIRIKNRSFAVIGVMQSKGATFTSNQDETVFLPLTTMAQQISGSSSIYGTKISFISISVHRLEDLSKAQFQIENLLRLRHKIVDEDDFFVRNQQELENITGAVTGALTMVLGLVASISLLVGGIGIMNIMLVAVRERTQEIGLRKAIGASQKDILFQFTAEAIILSLSGGLIGIAIGVGLILIISLLSPFEAGFSLIAITVSTAISGAIGLFFGIVPAQQAAKLDPIVALRATD</sequence>
<feature type="transmembrane region" description="Helical" evidence="7">
    <location>
        <begin position="278"/>
        <end position="305"/>
    </location>
</feature>
<keyword evidence="2" id="KW-1003">Cell membrane</keyword>
<proteinExistence type="inferred from homology"/>
<dbReference type="Pfam" id="PF12704">
    <property type="entry name" value="MacB_PCD"/>
    <property type="match status" value="1"/>
</dbReference>
<keyword evidence="3 7" id="KW-0812">Transmembrane</keyword>
<dbReference type="Pfam" id="PF02687">
    <property type="entry name" value="FtsX"/>
    <property type="match status" value="1"/>
</dbReference>
<dbReference type="GO" id="GO:0022857">
    <property type="term" value="F:transmembrane transporter activity"/>
    <property type="evidence" value="ECO:0007669"/>
    <property type="project" value="TreeGrafter"/>
</dbReference>
<evidence type="ECO:0000256" key="3">
    <source>
        <dbReference type="ARBA" id="ARBA00022692"/>
    </source>
</evidence>
<evidence type="ECO:0000259" key="9">
    <source>
        <dbReference type="Pfam" id="PF12704"/>
    </source>
</evidence>
<keyword evidence="4 7" id="KW-1133">Transmembrane helix</keyword>
<feature type="transmembrane region" description="Helical" evidence="7">
    <location>
        <begin position="326"/>
        <end position="359"/>
    </location>
</feature>
<keyword evidence="5 7" id="KW-0472">Membrane</keyword>
<evidence type="ECO:0000256" key="2">
    <source>
        <dbReference type="ARBA" id="ARBA00022475"/>
    </source>
</evidence>
<accession>A0AAU8JCB8</accession>
<evidence type="ECO:0000256" key="1">
    <source>
        <dbReference type="ARBA" id="ARBA00004651"/>
    </source>
</evidence>
<evidence type="ECO:0000259" key="8">
    <source>
        <dbReference type="Pfam" id="PF02687"/>
    </source>
</evidence>
<evidence type="ECO:0000256" key="5">
    <source>
        <dbReference type="ARBA" id="ARBA00023136"/>
    </source>
</evidence>
<organism evidence="10">
    <name type="scientific">Planktothricoides raciborskii GIHE-MW2</name>
    <dbReference type="NCBI Taxonomy" id="2792601"/>
    <lineage>
        <taxon>Bacteria</taxon>
        <taxon>Bacillati</taxon>
        <taxon>Cyanobacteriota</taxon>
        <taxon>Cyanophyceae</taxon>
        <taxon>Oscillatoriophycideae</taxon>
        <taxon>Oscillatoriales</taxon>
        <taxon>Oscillatoriaceae</taxon>
        <taxon>Planktothricoides</taxon>
    </lineage>
</organism>
<feature type="transmembrane region" description="Helical" evidence="7">
    <location>
        <begin position="365"/>
        <end position="388"/>
    </location>
</feature>
<name>A0AAU8JCB8_9CYAN</name>
<evidence type="ECO:0000256" key="6">
    <source>
        <dbReference type="ARBA" id="ARBA00038076"/>
    </source>
</evidence>
<feature type="domain" description="MacB-like periplasmic core" evidence="9">
    <location>
        <begin position="21"/>
        <end position="246"/>
    </location>
</feature>
<comment type="similarity">
    <text evidence="6">Belongs to the ABC-4 integral membrane protein family.</text>
</comment>
<dbReference type="InterPro" id="IPR050250">
    <property type="entry name" value="Macrolide_Exporter_MacB"/>
</dbReference>
<dbReference type="InterPro" id="IPR025857">
    <property type="entry name" value="MacB_PCD"/>
</dbReference>
<gene>
    <name evidence="10" type="ORF">ABWT76_004442</name>
</gene>
<dbReference type="InterPro" id="IPR003838">
    <property type="entry name" value="ABC3_permease_C"/>
</dbReference>
<protein>
    <submittedName>
        <fullName evidence="10">ABC transporter permease</fullName>
    </submittedName>
</protein>
<dbReference type="GO" id="GO:0005886">
    <property type="term" value="C:plasma membrane"/>
    <property type="evidence" value="ECO:0007669"/>
    <property type="project" value="UniProtKB-SubCell"/>
</dbReference>
<dbReference type="RefSeq" id="WP_190879521.1">
    <property type="nucleotide sequence ID" value="NZ_CP159837.1"/>
</dbReference>
<evidence type="ECO:0000313" key="10">
    <source>
        <dbReference type="EMBL" id="XCM35743.1"/>
    </source>
</evidence>
<feature type="domain" description="ABC3 transporter permease C-terminal" evidence="8">
    <location>
        <begin position="285"/>
        <end position="398"/>
    </location>
</feature>
<comment type="subcellular location">
    <subcellularLocation>
        <location evidence="1">Cell membrane</location>
        <topology evidence="1">Multi-pass membrane protein</topology>
    </subcellularLocation>
</comment>